<dbReference type="InterPro" id="IPR015422">
    <property type="entry name" value="PyrdxlP-dep_Trfase_small"/>
</dbReference>
<dbReference type="InterPro" id="IPR005814">
    <property type="entry name" value="Aminotrans_3"/>
</dbReference>
<dbReference type="Gene3D" id="3.40.640.10">
    <property type="entry name" value="Type I PLP-dependent aspartate aminotransferase-like (Major domain)"/>
    <property type="match status" value="1"/>
</dbReference>
<organism evidence="5 6">
    <name type="scientific">Saccharothrix algeriensis</name>
    <dbReference type="NCBI Taxonomy" id="173560"/>
    <lineage>
        <taxon>Bacteria</taxon>
        <taxon>Bacillati</taxon>
        <taxon>Actinomycetota</taxon>
        <taxon>Actinomycetes</taxon>
        <taxon>Pseudonocardiales</taxon>
        <taxon>Pseudonocardiaceae</taxon>
        <taxon>Saccharothrix</taxon>
    </lineage>
</organism>
<evidence type="ECO:0000256" key="2">
    <source>
        <dbReference type="ARBA" id="ARBA00022898"/>
    </source>
</evidence>
<dbReference type="GO" id="GO:0008483">
    <property type="term" value="F:transaminase activity"/>
    <property type="evidence" value="ECO:0007669"/>
    <property type="project" value="UniProtKB-KW"/>
</dbReference>
<comment type="similarity">
    <text evidence="3">Belongs to the class-III pyridoxal-phosphate-dependent aminotransferase family.</text>
</comment>
<dbReference type="InterPro" id="IPR015421">
    <property type="entry name" value="PyrdxlP-dep_Trfase_major"/>
</dbReference>
<protein>
    <submittedName>
        <fullName evidence="5">Aminotransferase class III-fold pyridoxal phosphate-dependent enzyme</fullName>
    </submittedName>
    <submittedName>
        <fullName evidence="4">Glutamate-1-semialdehyde 2,1-aminomutase</fullName>
        <ecNumber evidence="4">5.4.3.8</ecNumber>
    </submittedName>
</protein>
<dbReference type="GO" id="GO:0030170">
    <property type="term" value="F:pyridoxal phosphate binding"/>
    <property type="evidence" value="ECO:0007669"/>
    <property type="project" value="InterPro"/>
</dbReference>
<dbReference type="AlphaFoldDB" id="A0A8T8HYK0"/>
<sequence>MSANDPVARGIRERYLAASPASAAAFSAAASVLPGGDTRTMTTYRPHPLYFEQGSGTRLKDVDGVWREDFLANYGALAHGHDHPAIVAAVREQVALGTAPGGPGTLQHRHARLLRELVPSLERLRYANSGTEATMWAIRTARAHTGREVLVKIDGGYHGTHDWGHVNAFITTGDTRPQPVAGLPPAHLARGVPAGVLDSVVAIPYNDTATAARVLAELRGRVAAVLVEPVLGVGGGVPADPAYLAALRRLTAADGVVLIFDECATVRLGPWQVRHGVEPDLSTFSKVVGGGLPIGVFGGRADIMAIFDPAGDDPVYHAGAFVGNNLSLAAGVAALEHLGAEDFAHLDALGERLRAGLARAAASVGVTGRAAGEGGLTYFHFTATPPRDAADTARARRGRGELRALVHLQLLNEGFVTARHGLLCQHVTTDPAAVDAFVEAYGNTLDLLLPYLSRHHPDLLEHAGARS</sequence>
<keyword evidence="7" id="KW-1185">Reference proteome</keyword>
<reference evidence="4 7" key="1">
    <citation type="submission" date="2021-01" db="EMBL/GenBank/DDBJ databases">
        <title>Sequencing the genomes of 1000 actinobacteria strains.</title>
        <authorList>
            <person name="Klenk H.-P."/>
        </authorList>
    </citation>
    <scope>NUCLEOTIDE SEQUENCE [LARGE SCALE GENOMIC DNA]</scope>
    <source>
        <strain evidence="4 7">DSM 44581</strain>
    </source>
</reference>
<dbReference type="EMBL" id="CP072788">
    <property type="protein sequence ID" value="QTR03622.1"/>
    <property type="molecule type" value="Genomic_DNA"/>
</dbReference>
<dbReference type="Proteomes" id="UP001195724">
    <property type="component" value="Unassembled WGS sequence"/>
</dbReference>
<keyword evidence="2 3" id="KW-0663">Pyridoxal phosphate</keyword>
<evidence type="ECO:0000313" key="5">
    <source>
        <dbReference type="EMBL" id="QTR03622.1"/>
    </source>
</evidence>
<dbReference type="GO" id="GO:0042286">
    <property type="term" value="F:glutamate-1-semialdehyde 2,1-aminomutase activity"/>
    <property type="evidence" value="ECO:0007669"/>
    <property type="project" value="UniProtKB-EC"/>
</dbReference>
<comment type="cofactor">
    <cofactor evidence="1">
        <name>pyridoxal 5'-phosphate</name>
        <dbReference type="ChEBI" id="CHEBI:597326"/>
    </cofactor>
</comment>
<dbReference type="RefSeq" id="WP_204840397.1">
    <property type="nucleotide sequence ID" value="NZ_JAFBCL010000001.1"/>
</dbReference>
<accession>A0A8T8HYK0</accession>
<evidence type="ECO:0000256" key="1">
    <source>
        <dbReference type="ARBA" id="ARBA00001933"/>
    </source>
</evidence>
<evidence type="ECO:0000313" key="7">
    <source>
        <dbReference type="Proteomes" id="UP001195724"/>
    </source>
</evidence>
<dbReference type="Gene3D" id="3.90.1150.10">
    <property type="entry name" value="Aspartate Aminotransferase, domain 1"/>
    <property type="match status" value="1"/>
</dbReference>
<gene>
    <name evidence="5" type="ORF">J7S33_00740</name>
    <name evidence="4" type="ORF">JOE68_000137</name>
</gene>
<keyword evidence="4" id="KW-0413">Isomerase</keyword>
<reference evidence="5" key="2">
    <citation type="submission" date="2021-04" db="EMBL/GenBank/DDBJ databases">
        <title>Saccharothrix algeriensis WGS.</title>
        <authorList>
            <person name="Stuskova K."/>
            <person name="Hakalova E."/>
            <person name="Tebbal A.B."/>
            <person name="Eichmeier A."/>
        </authorList>
    </citation>
    <scope>NUCLEOTIDE SEQUENCE</scope>
    <source>
        <strain evidence="5">NRRL B-24137</strain>
    </source>
</reference>
<dbReference type="Pfam" id="PF00202">
    <property type="entry name" value="Aminotran_3"/>
    <property type="match status" value="1"/>
</dbReference>
<dbReference type="EC" id="5.4.3.8" evidence="4"/>
<evidence type="ECO:0000313" key="6">
    <source>
        <dbReference type="Proteomes" id="UP000671828"/>
    </source>
</evidence>
<dbReference type="InterPro" id="IPR015424">
    <property type="entry name" value="PyrdxlP-dep_Trfase"/>
</dbReference>
<evidence type="ECO:0000256" key="3">
    <source>
        <dbReference type="RuleBase" id="RU003560"/>
    </source>
</evidence>
<dbReference type="PANTHER" id="PTHR43713">
    <property type="entry name" value="GLUTAMATE-1-SEMIALDEHYDE 2,1-AMINOMUTASE"/>
    <property type="match status" value="1"/>
</dbReference>
<name>A0A8T8HYK0_9PSEU</name>
<dbReference type="Proteomes" id="UP000671828">
    <property type="component" value="Chromosome"/>
</dbReference>
<keyword evidence="5" id="KW-0808">Transferase</keyword>
<dbReference type="PANTHER" id="PTHR43713:SF3">
    <property type="entry name" value="GLUTAMATE-1-SEMIALDEHYDE 2,1-AMINOMUTASE 1, CHLOROPLASTIC-RELATED"/>
    <property type="match status" value="1"/>
</dbReference>
<dbReference type="SUPFAM" id="SSF53383">
    <property type="entry name" value="PLP-dependent transferases"/>
    <property type="match status" value="1"/>
</dbReference>
<proteinExistence type="inferred from homology"/>
<dbReference type="EMBL" id="JAFBCL010000001">
    <property type="protein sequence ID" value="MBM7809272.1"/>
    <property type="molecule type" value="Genomic_DNA"/>
</dbReference>
<evidence type="ECO:0000313" key="4">
    <source>
        <dbReference type="EMBL" id="MBM7809272.1"/>
    </source>
</evidence>
<keyword evidence="5" id="KW-0032">Aminotransferase</keyword>